<dbReference type="CDD" id="cd02042">
    <property type="entry name" value="ParAB_family"/>
    <property type="match status" value="1"/>
</dbReference>
<dbReference type="PANTHER" id="PTHR13696">
    <property type="entry name" value="P-LOOP CONTAINING NUCLEOSIDE TRIPHOSPHATE HYDROLASE"/>
    <property type="match status" value="1"/>
</dbReference>
<evidence type="ECO:0000313" key="7">
    <source>
        <dbReference type="Proteomes" id="UP000187651"/>
    </source>
</evidence>
<dbReference type="FunFam" id="3.40.50.300:FF:000285">
    <property type="entry name" value="Sporulation initiation inhibitor Soj"/>
    <property type="match status" value="1"/>
</dbReference>
<evidence type="ECO:0000256" key="3">
    <source>
        <dbReference type="ARBA" id="ARBA00062323"/>
    </source>
</evidence>
<dbReference type="InterPro" id="IPR027417">
    <property type="entry name" value="P-loop_NTPase"/>
</dbReference>
<comment type="similarity">
    <text evidence="1">Belongs to the ParA family.</text>
</comment>
<dbReference type="InterPro" id="IPR025669">
    <property type="entry name" value="AAA_dom"/>
</dbReference>
<dbReference type="PIRSF" id="PIRSF009320">
    <property type="entry name" value="Nuc_binding_HP_1000"/>
    <property type="match status" value="1"/>
</dbReference>
<dbReference type="PANTHER" id="PTHR13696:SF52">
    <property type="entry name" value="PARA FAMILY PROTEIN CT_582"/>
    <property type="match status" value="1"/>
</dbReference>
<name>A0A1G9YNL3_9FIRM</name>
<comment type="subunit">
    <text evidence="3">Dimerizes in the presence of ATP but not ADP; ATP-binding is required for double-stranded (ds)DNA-binding. Interacts with DnaA.</text>
</comment>
<evidence type="ECO:0000259" key="5">
    <source>
        <dbReference type="Pfam" id="PF13614"/>
    </source>
</evidence>
<evidence type="ECO:0000256" key="4">
    <source>
        <dbReference type="ARBA" id="ARBA00071824"/>
    </source>
</evidence>
<keyword evidence="7" id="KW-1185">Reference proteome</keyword>
<feature type="domain" description="AAA" evidence="5">
    <location>
        <begin position="3"/>
        <end position="177"/>
    </location>
</feature>
<sequence length="253" mass="27655">MGRTIAIANQKGGVGKTTTAINLSACLAEAGQKVLVIDIDPQGNTTSGFGLSKDGSNNTVYEVILQECNIRDAIIENVVDNLDIITSNVNLAGAEIDLIDIDNREYSLKSAITEVRDQYDYIILDCPPSLSMLTVNAMTAADTVLVPIQCEYYALEGLTQLIHTINLVKKKLNPELELEGVVFTMYDSRTNLSLQVVENVKDNLQENIYKTIIPRNIRLAEAPSHGLPINIYDSKSSGAESYRMLAAEVMGNK</sequence>
<dbReference type="Gene3D" id="3.40.50.300">
    <property type="entry name" value="P-loop containing nucleotide triphosphate hydrolases"/>
    <property type="match status" value="1"/>
</dbReference>
<evidence type="ECO:0000256" key="1">
    <source>
        <dbReference type="ARBA" id="ARBA00006976"/>
    </source>
</evidence>
<dbReference type="InterPro" id="IPR050678">
    <property type="entry name" value="DNA_Partitioning_ATPase"/>
</dbReference>
<evidence type="ECO:0000313" key="6">
    <source>
        <dbReference type="EMBL" id="SDN10654.1"/>
    </source>
</evidence>
<organism evidence="6 7">
    <name type="scientific">Lachnospira pectinoschiza</name>
    <dbReference type="NCBI Taxonomy" id="28052"/>
    <lineage>
        <taxon>Bacteria</taxon>
        <taxon>Bacillati</taxon>
        <taxon>Bacillota</taxon>
        <taxon>Clostridia</taxon>
        <taxon>Lachnospirales</taxon>
        <taxon>Lachnospiraceae</taxon>
        <taxon>Lachnospira</taxon>
    </lineage>
</organism>
<dbReference type="RefSeq" id="WP_074521903.1">
    <property type="nucleotide sequence ID" value="NZ_FNHZ01000006.1"/>
</dbReference>
<evidence type="ECO:0000256" key="2">
    <source>
        <dbReference type="ARBA" id="ARBA00049360"/>
    </source>
</evidence>
<dbReference type="SUPFAM" id="SSF52540">
    <property type="entry name" value="P-loop containing nucleoside triphosphate hydrolases"/>
    <property type="match status" value="1"/>
</dbReference>
<dbReference type="EMBL" id="FNHZ01000006">
    <property type="protein sequence ID" value="SDN10654.1"/>
    <property type="molecule type" value="Genomic_DNA"/>
</dbReference>
<dbReference type="Proteomes" id="UP000187651">
    <property type="component" value="Unassembled WGS sequence"/>
</dbReference>
<dbReference type="AlphaFoldDB" id="A0A1G9YNL3"/>
<accession>A0A1G9YNL3</accession>
<protein>
    <recommendedName>
        <fullName evidence="4">Sporulation initiation inhibitor protein Soj</fullName>
    </recommendedName>
</protein>
<dbReference type="OrthoDB" id="9815116at2"/>
<proteinExistence type="inferred from homology"/>
<gene>
    <name evidence="6" type="ORF">SAMN05216544_1864</name>
</gene>
<comment type="catalytic activity">
    <reaction evidence="2">
        <text>ATP + H2O = ADP + phosphate + H(+)</text>
        <dbReference type="Rhea" id="RHEA:13065"/>
        <dbReference type="ChEBI" id="CHEBI:15377"/>
        <dbReference type="ChEBI" id="CHEBI:15378"/>
        <dbReference type="ChEBI" id="CHEBI:30616"/>
        <dbReference type="ChEBI" id="CHEBI:43474"/>
        <dbReference type="ChEBI" id="CHEBI:456216"/>
    </reaction>
</comment>
<dbReference type="Pfam" id="PF13614">
    <property type="entry name" value="AAA_31"/>
    <property type="match status" value="1"/>
</dbReference>
<reference evidence="7" key="1">
    <citation type="submission" date="2016-10" db="EMBL/GenBank/DDBJ databases">
        <authorList>
            <person name="Varghese N."/>
            <person name="Submissions S."/>
        </authorList>
    </citation>
    <scope>NUCLEOTIDE SEQUENCE [LARGE SCALE GENOMIC DNA]</scope>
    <source>
        <strain evidence="7">M83</strain>
    </source>
</reference>